<evidence type="ECO:0008006" key="4">
    <source>
        <dbReference type="Google" id="ProtNLM"/>
    </source>
</evidence>
<keyword evidence="1" id="KW-0472">Membrane</keyword>
<evidence type="ECO:0000313" key="2">
    <source>
        <dbReference type="EMBL" id="MBB3898308.1"/>
    </source>
</evidence>
<organism evidence="2 3">
    <name type="scientific">Roseococcus suduntuyensis</name>
    <dbReference type="NCBI Taxonomy" id="455361"/>
    <lineage>
        <taxon>Bacteria</taxon>
        <taxon>Pseudomonadati</taxon>
        <taxon>Pseudomonadota</taxon>
        <taxon>Alphaproteobacteria</taxon>
        <taxon>Acetobacterales</taxon>
        <taxon>Roseomonadaceae</taxon>
        <taxon>Roseococcus</taxon>
    </lineage>
</organism>
<dbReference type="AlphaFoldDB" id="A0A840A8C1"/>
<gene>
    <name evidence="2" type="ORF">GGQ83_001745</name>
</gene>
<keyword evidence="3" id="KW-1185">Reference proteome</keyword>
<reference evidence="2 3" key="1">
    <citation type="submission" date="2020-08" db="EMBL/GenBank/DDBJ databases">
        <title>Genomic Encyclopedia of Type Strains, Phase IV (KMG-IV): sequencing the most valuable type-strain genomes for metagenomic binning, comparative biology and taxonomic classification.</title>
        <authorList>
            <person name="Goeker M."/>
        </authorList>
    </citation>
    <scope>NUCLEOTIDE SEQUENCE [LARGE SCALE GENOMIC DNA]</scope>
    <source>
        <strain evidence="2 3">DSM 19979</strain>
    </source>
</reference>
<feature type="transmembrane region" description="Helical" evidence="1">
    <location>
        <begin position="215"/>
        <end position="234"/>
    </location>
</feature>
<accession>A0A840A8C1</accession>
<sequence>MTFSGNASFDGGEFAARVSFQHAGFLFPSPPNDARSIRFRDWHFGGVTEFDHARFERRVEFTASIFARLASFQQLTWPKCLADAQGMFSQAVFKDLASFQGAGVRRFAAFDGVVLQGGLQLDDADEPTANATFHTERKEAEAYAEREAALRHLEGGCRVLKQAMEKSSNKAREQMFYAFELMARRHQRAIPWWERLISHAYGAVADYGRSIGRPLLWLVLLVPAFAAAYAGLLYGGRGEALAGPTPRVVLVECLSHSAQRVLPFGPWTLTPAQIAQSPVQSLLQGPTDALFSLAIRGLGSLQSLLALILAFLAGLSIRRRFQIN</sequence>
<dbReference type="Proteomes" id="UP000553193">
    <property type="component" value="Unassembled WGS sequence"/>
</dbReference>
<evidence type="ECO:0000256" key="1">
    <source>
        <dbReference type="SAM" id="Phobius"/>
    </source>
</evidence>
<protein>
    <recommendedName>
        <fullName evidence="4">Pentapeptide repeat-containing protein</fullName>
    </recommendedName>
</protein>
<proteinExistence type="predicted"/>
<comment type="caution">
    <text evidence="2">The sequence shown here is derived from an EMBL/GenBank/DDBJ whole genome shotgun (WGS) entry which is preliminary data.</text>
</comment>
<dbReference type="EMBL" id="JACIDJ010000002">
    <property type="protein sequence ID" value="MBB3898308.1"/>
    <property type="molecule type" value="Genomic_DNA"/>
</dbReference>
<feature type="transmembrane region" description="Helical" evidence="1">
    <location>
        <begin position="293"/>
        <end position="315"/>
    </location>
</feature>
<name>A0A840A8C1_9PROT</name>
<keyword evidence="1" id="KW-0812">Transmembrane</keyword>
<evidence type="ECO:0000313" key="3">
    <source>
        <dbReference type="Proteomes" id="UP000553193"/>
    </source>
</evidence>
<keyword evidence="1" id="KW-1133">Transmembrane helix</keyword>